<proteinExistence type="predicted"/>
<keyword evidence="2" id="KW-1185">Reference proteome</keyword>
<organism evidence="1 2">
    <name type="scientific">Lithospermum erythrorhizon</name>
    <name type="common">Purple gromwell</name>
    <name type="synonym">Lithospermum officinale var. erythrorhizon</name>
    <dbReference type="NCBI Taxonomy" id="34254"/>
    <lineage>
        <taxon>Eukaryota</taxon>
        <taxon>Viridiplantae</taxon>
        <taxon>Streptophyta</taxon>
        <taxon>Embryophyta</taxon>
        <taxon>Tracheophyta</taxon>
        <taxon>Spermatophyta</taxon>
        <taxon>Magnoliopsida</taxon>
        <taxon>eudicotyledons</taxon>
        <taxon>Gunneridae</taxon>
        <taxon>Pentapetalae</taxon>
        <taxon>asterids</taxon>
        <taxon>lamiids</taxon>
        <taxon>Boraginales</taxon>
        <taxon>Boraginaceae</taxon>
        <taxon>Boraginoideae</taxon>
        <taxon>Lithospermeae</taxon>
        <taxon>Lithospermum</taxon>
    </lineage>
</organism>
<sequence>MLSYYGVINSTIPLHICSTSTNKLNPHTRYPLIQANHKKKETYKQVHCNGNHSPLFVATLGALASIIIISAGNAEAIGLSLAEKQQRQQQQHEQEQGETLANIPEELSGLCDAGNQDCNKKGRIQRPKSKQAETCTVKCVNTCIRGGSGSPGEGPLNIRRPIVVFKQGFHSRRYCLVECSDICNLIKDGDDGP</sequence>
<reference evidence="1 2" key="1">
    <citation type="submission" date="2024-01" db="EMBL/GenBank/DDBJ databases">
        <title>The complete chloroplast genome sequence of Lithospermum erythrorhizon: insights into the phylogenetic relationship among Boraginaceae species and the maternal lineages of purple gromwells.</title>
        <authorList>
            <person name="Okada T."/>
            <person name="Watanabe K."/>
        </authorList>
    </citation>
    <scope>NUCLEOTIDE SEQUENCE [LARGE SCALE GENOMIC DNA]</scope>
</reference>
<comment type="caution">
    <text evidence="1">The sequence shown here is derived from an EMBL/GenBank/DDBJ whole genome shotgun (WGS) entry which is preliminary data.</text>
</comment>
<dbReference type="PANTHER" id="PTHR36006">
    <property type="entry name" value="BNAC02G25390D PROTEIN"/>
    <property type="match status" value="1"/>
</dbReference>
<protein>
    <submittedName>
        <fullName evidence="1">Uncharacterized protein</fullName>
    </submittedName>
</protein>
<dbReference type="Proteomes" id="UP001454036">
    <property type="component" value="Unassembled WGS sequence"/>
</dbReference>
<name>A0AAV3QIJ6_LITER</name>
<accession>A0AAV3QIJ6</accession>
<dbReference type="PANTHER" id="PTHR36006:SF2">
    <property type="entry name" value="OS06G0704200 PROTEIN"/>
    <property type="match status" value="1"/>
</dbReference>
<evidence type="ECO:0000313" key="2">
    <source>
        <dbReference type="Proteomes" id="UP001454036"/>
    </source>
</evidence>
<dbReference type="EMBL" id="BAABME010004891">
    <property type="protein sequence ID" value="GAA0163912.1"/>
    <property type="molecule type" value="Genomic_DNA"/>
</dbReference>
<gene>
    <name evidence="1" type="ORF">LIER_19668</name>
</gene>
<dbReference type="AlphaFoldDB" id="A0AAV3QIJ6"/>
<evidence type="ECO:0000313" key="1">
    <source>
        <dbReference type="EMBL" id="GAA0163912.1"/>
    </source>
</evidence>